<sequence>MAAYIEKHWTLYIVLVLVHNAFGYSIPIGALIDDSNTQAKTAFSFAIMKFNKELKNENKKKSIEIHLESNMKLHVDMSNPYQVTNEMCRHLNRGVFAFIGFETLETSDVIRSFSKRFQVPFISIGGPINTTFQENPYGLRMQPYYIPAVVDIIDHNVKANGWDVVYYVYNKDDIGMIRLSQYYDLMIKKNIKVTIRAVPVKGVEDAYKRLLNLVKGEMEREEEVKPRRLILELSREEQQQLIEKHLSSKIPASAFHYVLGGMGINELSIKNFKTGGVNITGIQLIDKSSETVKTFLKLWADLDSKEWKQSDSELKYEAALAYDAVTVIYKAVRKLFDRNRKALEEAGKPINCTLSSKFDNKSDVARYGPKILAELRNVAVFNGLSESVRFDNKTGERKDFKLELLDTNINRGLARFGYWGRRANGLTVHGPKLIRPWRVFNETNATFIVTTILQKPFIELKYPEKKGNARFEGYCADLAALVANKLKIKYELRVVKDGKYGSQLPNKTWNGMVGELTRNEAQIAIAPLTITSQREKVIGFSKPFMSVGISIMIKKPDKAVPSVFSFLRPLSYEIWMCIIFAFVGVSVVLFLVSRFSPYEWHVEDTDEGFEVTNDFSICNSLWFSLGSFMQQGGDVNPRSMSGRIVGSVWWFFTLIVISSYTANLAAFLTSERMNAPIESAEDLAKQSAIKYGSVIGGSTLAFFKTSRMQTYERMWNFMKTTTPTPFVDTNKEGIERVRKEKGKYAFLLESTMNEYENNRYPCDTMKVGSNLDSKGYGIGTPLGSQLSEPITLAVLEALENGELLKLEKKWWLSEENVCKQDDGKPKDASENALKMANVAGIFYIMLVGLCIAIVVALLEFIYKCNAEANKKKTSLSAAIKAKFNLAIKGNVEYDEAQQGEEIQKSMSTVEICKSSTVQTLI</sequence>
<dbReference type="Proteomes" id="UP000749559">
    <property type="component" value="Unassembled WGS sequence"/>
</dbReference>
<dbReference type="SMART" id="SM00079">
    <property type="entry name" value="PBPe"/>
    <property type="match status" value="1"/>
</dbReference>
<evidence type="ECO:0000256" key="10">
    <source>
        <dbReference type="ARBA" id="ARBA00023170"/>
    </source>
</evidence>
<keyword evidence="13" id="KW-1071">Ligand-gated ion channel</keyword>
<evidence type="ECO:0000256" key="8">
    <source>
        <dbReference type="ARBA" id="ARBA00023065"/>
    </source>
</evidence>
<evidence type="ECO:0000256" key="3">
    <source>
        <dbReference type="ARBA" id="ARBA00022475"/>
    </source>
</evidence>
<organism evidence="23 24">
    <name type="scientific">Owenia fusiformis</name>
    <name type="common">Polychaete worm</name>
    <dbReference type="NCBI Taxonomy" id="6347"/>
    <lineage>
        <taxon>Eukaryota</taxon>
        <taxon>Metazoa</taxon>
        <taxon>Spiralia</taxon>
        <taxon>Lophotrochozoa</taxon>
        <taxon>Annelida</taxon>
        <taxon>Polychaeta</taxon>
        <taxon>Sedentaria</taxon>
        <taxon>Canalipalpata</taxon>
        <taxon>Sabellida</taxon>
        <taxon>Oweniida</taxon>
        <taxon>Oweniidae</taxon>
        <taxon>Owenia</taxon>
    </lineage>
</organism>
<dbReference type="Gene3D" id="3.40.50.2300">
    <property type="match status" value="2"/>
</dbReference>
<feature type="binding site" evidence="17">
    <location>
        <position position="534"/>
    </location>
    <ligand>
        <name>L-glutamate</name>
        <dbReference type="ChEBI" id="CHEBI:29985"/>
    </ligand>
</feature>
<dbReference type="SUPFAM" id="SSF81324">
    <property type="entry name" value="Voltage-gated potassium channels"/>
    <property type="match status" value="1"/>
</dbReference>
<feature type="binding site" evidence="17">
    <location>
        <position position="698"/>
    </location>
    <ligand>
        <name>L-glutamate</name>
        <dbReference type="ChEBI" id="CHEBI:29985"/>
    </ligand>
</feature>
<evidence type="ECO:0000256" key="9">
    <source>
        <dbReference type="ARBA" id="ARBA00023136"/>
    </source>
</evidence>
<keyword evidence="2" id="KW-0813">Transport</keyword>
<dbReference type="SUPFAM" id="SSF53850">
    <property type="entry name" value="Periplasmic binding protein-like II"/>
    <property type="match status" value="1"/>
</dbReference>
<feature type="disulfide bond" evidence="19">
    <location>
        <begin position="88"/>
        <end position="352"/>
    </location>
</feature>
<name>A0A8S4NB04_OWEFU</name>
<dbReference type="Gene3D" id="1.10.287.70">
    <property type="match status" value="1"/>
</dbReference>
<keyword evidence="10" id="KW-0675">Receptor</keyword>
<feature type="binding site" evidence="17">
    <location>
        <position position="749"/>
    </location>
    <ligand>
        <name>L-glutamate</name>
        <dbReference type="ChEBI" id="CHEBI:29985"/>
    </ligand>
</feature>
<evidence type="ECO:0000256" key="5">
    <source>
        <dbReference type="ARBA" id="ARBA00022729"/>
    </source>
</evidence>
<keyword evidence="11" id="KW-0325">Glycoprotein</keyword>
<dbReference type="SUPFAM" id="SSF53822">
    <property type="entry name" value="Periplasmic binding protein-like I"/>
    <property type="match status" value="1"/>
</dbReference>
<feature type="domain" description="Ionotropic glutamate receptor C-terminal" evidence="21">
    <location>
        <begin position="446"/>
        <end position="813"/>
    </location>
</feature>
<keyword evidence="9 20" id="KW-0472">Membrane</keyword>
<keyword evidence="3" id="KW-1003">Cell membrane</keyword>
<evidence type="ECO:0000313" key="24">
    <source>
        <dbReference type="Proteomes" id="UP000749559"/>
    </source>
</evidence>
<dbReference type="Pfam" id="PF10613">
    <property type="entry name" value="Lig_chan-Glu_bd"/>
    <property type="match status" value="1"/>
</dbReference>
<protein>
    <recommendedName>
        <fullName evidence="16">Glutamate receptor 1</fullName>
    </recommendedName>
</protein>
<evidence type="ECO:0000259" key="22">
    <source>
        <dbReference type="SMART" id="SM00918"/>
    </source>
</evidence>
<evidence type="ECO:0000256" key="20">
    <source>
        <dbReference type="SAM" id="Phobius"/>
    </source>
</evidence>
<keyword evidence="5" id="KW-0732">Signal</keyword>
<accession>A0A8S4NB04</accession>
<reference evidence="23" key="1">
    <citation type="submission" date="2022-03" db="EMBL/GenBank/DDBJ databases">
        <authorList>
            <person name="Martin C."/>
        </authorList>
    </citation>
    <scope>NUCLEOTIDE SEQUENCE</scope>
</reference>
<evidence type="ECO:0000256" key="6">
    <source>
        <dbReference type="ARBA" id="ARBA00022989"/>
    </source>
</evidence>
<gene>
    <name evidence="23" type="ORF">OFUS_LOCUS5333</name>
</gene>
<feature type="transmembrane region" description="Helical" evidence="20">
    <location>
        <begin position="648"/>
        <end position="668"/>
    </location>
</feature>
<evidence type="ECO:0000256" key="12">
    <source>
        <dbReference type="ARBA" id="ARBA00023257"/>
    </source>
</evidence>
<dbReference type="PRINTS" id="PR00177">
    <property type="entry name" value="NMDARECEPTOR"/>
</dbReference>
<keyword evidence="19" id="KW-1015">Disulfide bond</keyword>
<dbReference type="InterPro" id="IPR019594">
    <property type="entry name" value="Glu/Gly-bd"/>
</dbReference>
<evidence type="ECO:0000256" key="18">
    <source>
        <dbReference type="PIRSR" id="PIRSR601508-2"/>
    </source>
</evidence>
<dbReference type="FunFam" id="3.40.190.10:FF:000060">
    <property type="entry name" value="Glutamate receptor ionotropic, kainate 1"/>
    <property type="match status" value="1"/>
</dbReference>
<dbReference type="GO" id="GO:0022824">
    <property type="term" value="F:transmitter-gated monoatomic ion channel activity"/>
    <property type="evidence" value="ECO:0007669"/>
    <property type="project" value="UniProtKB-ARBA"/>
</dbReference>
<dbReference type="GO" id="GO:0034702">
    <property type="term" value="C:monoatomic ion channel complex"/>
    <property type="evidence" value="ECO:0007669"/>
    <property type="project" value="UniProtKB-ARBA"/>
</dbReference>
<feature type="transmembrane region" description="Helical" evidence="20">
    <location>
        <begin position="841"/>
        <end position="862"/>
    </location>
</feature>
<keyword evidence="12" id="KW-0628">Postsynaptic cell membrane</keyword>
<dbReference type="InterPro" id="IPR001508">
    <property type="entry name" value="Iono_Glu_rcpt_met"/>
</dbReference>
<evidence type="ECO:0000256" key="19">
    <source>
        <dbReference type="PIRSR" id="PIRSR601508-3"/>
    </source>
</evidence>
<feature type="site" description="Crucial to convey clamshell closure to channel opening" evidence="18">
    <location>
        <position position="677"/>
    </location>
</feature>
<dbReference type="PANTHER" id="PTHR18966">
    <property type="entry name" value="IONOTROPIC GLUTAMATE RECEPTOR"/>
    <property type="match status" value="1"/>
</dbReference>
<keyword evidence="6 20" id="KW-1133">Transmembrane helix</keyword>
<dbReference type="EMBL" id="CAIIXF020000002">
    <property type="protein sequence ID" value="CAH1778409.1"/>
    <property type="molecule type" value="Genomic_DNA"/>
</dbReference>
<evidence type="ECO:0000256" key="16">
    <source>
        <dbReference type="ARBA" id="ARBA00072754"/>
    </source>
</evidence>
<feature type="binding site" evidence="17">
    <location>
        <position position="529"/>
    </location>
    <ligand>
        <name>L-glutamate</name>
        <dbReference type="ChEBI" id="CHEBI:29985"/>
    </ligand>
</feature>
<feature type="site" description="Interaction with the cone snail toxin Con-ikot-ikot" evidence="18">
    <location>
        <position position="704"/>
    </location>
</feature>
<keyword evidence="24" id="KW-1185">Reference proteome</keyword>
<dbReference type="AlphaFoldDB" id="A0A8S4NB04"/>
<feature type="transmembrane region" description="Helical" evidence="20">
    <location>
        <begin position="572"/>
        <end position="592"/>
    </location>
</feature>
<dbReference type="GO" id="GO:0007166">
    <property type="term" value="P:cell surface receptor signaling pathway"/>
    <property type="evidence" value="ECO:0007669"/>
    <property type="project" value="UniProtKB-ARBA"/>
</dbReference>
<comment type="subcellular location">
    <subcellularLocation>
        <location evidence="15">Postsynaptic cell membrane</location>
        <topology evidence="15">Multi-pass membrane protein</topology>
    </subcellularLocation>
</comment>
<evidence type="ECO:0000313" key="23">
    <source>
        <dbReference type="EMBL" id="CAH1778409.1"/>
    </source>
</evidence>
<feature type="domain" description="Ionotropic glutamate receptor L-glutamate and glycine-binding" evidence="22">
    <location>
        <begin position="456"/>
        <end position="518"/>
    </location>
</feature>
<proteinExistence type="inferred from homology"/>
<feature type="disulfide bond" evidence="19">
    <location>
        <begin position="762"/>
        <end position="818"/>
    </location>
</feature>
<keyword evidence="8" id="KW-0406">Ion transport</keyword>
<keyword evidence="4 20" id="KW-0812">Transmembrane</keyword>
<dbReference type="SMART" id="SM00918">
    <property type="entry name" value="Lig_chan-Glu_bd"/>
    <property type="match status" value="1"/>
</dbReference>
<dbReference type="FunFam" id="3.40.190.10:FF:000001">
    <property type="entry name" value="Glutamate receptor ionotropic, kainate 2"/>
    <property type="match status" value="1"/>
</dbReference>
<dbReference type="OrthoDB" id="5984008at2759"/>
<evidence type="ECO:0000256" key="13">
    <source>
        <dbReference type="ARBA" id="ARBA00023286"/>
    </source>
</evidence>
<comment type="similarity">
    <text evidence="1">Belongs to the glutamate-gated ion channel (TC 1.A.10.1) family.</text>
</comment>
<keyword evidence="7" id="KW-0770">Synapse</keyword>
<evidence type="ECO:0000256" key="15">
    <source>
        <dbReference type="ARBA" id="ARBA00034104"/>
    </source>
</evidence>
<evidence type="ECO:0000256" key="1">
    <source>
        <dbReference type="ARBA" id="ARBA00008685"/>
    </source>
</evidence>
<evidence type="ECO:0000256" key="2">
    <source>
        <dbReference type="ARBA" id="ARBA00022448"/>
    </source>
</evidence>
<dbReference type="Gene3D" id="3.40.190.10">
    <property type="entry name" value="Periplasmic binding protein-like II"/>
    <property type="match status" value="2"/>
</dbReference>
<dbReference type="FunFam" id="1.10.287.70:FF:000064">
    <property type="entry name" value="Glutamate receptor ionotropic, kainate"/>
    <property type="match status" value="1"/>
</dbReference>
<dbReference type="InterPro" id="IPR001828">
    <property type="entry name" value="ANF_lig-bd_rcpt"/>
</dbReference>
<feature type="binding site" evidence="17">
    <location>
        <position position="527"/>
    </location>
    <ligand>
        <name>L-glutamate</name>
        <dbReference type="ChEBI" id="CHEBI:29985"/>
    </ligand>
</feature>
<keyword evidence="14" id="KW-0407">Ion channel</keyword>
<dbReference type="GO" id="GO:0004888">
    <property type="term" value="F:transmembrane signaling receptor activity"/>
    <property type="evidence" value="ECO:0007669"/>
    <property type="project" value="UniProtKB-ARBA"/>
</dbReference>
<dbReference type="InterPro" id="IPR015683">
    <property type="entry name" value="Ionotropic_Glu_rcpt"/>
</dbReference>
<dbReference type="Pfam" id="PF01094">
    <property type="entry name" value="ANF_receptor"/>
    <property type="match status" value="1"/>
</dbReference>
<dbReference type="Pfam" id="PF00060">
    <property type="entry name" value="Lig_chan"/>
    <property type="match status" value="1"/>
</dbReference>
<dbReference type="InterPro" id="IPR028082">
    <property type="entry name" value="Peripla_BP_I"/>
</dbReference>
<evidence type="ECO:0000259" key="21">
    <source>
        <dbReference type="SMART" id="SM00079"/>
    </source>
</evidence>
<comment type="caution">
    <text evidence="23">The sequence shown here is derived from an EMBL/GenBank/DDBJ whole genome shotgun (WGS) entry which is preliminary data.</text>
</comment>
<evidence type="ECO:0000256" key="7">
    <source>
        <dbReference type="ARBA" id="ARBA00023018"/>
    </source>
</evidence>
<dbReference type="GO" id="GO:0045211">
    <property type="term" value="C:postsynaptic membrane"/>
    <property type="evidence" value="ECO:0007669"/>
    <property type="project" value="UniProtKB-SubCell"/>
</dbReference>
<dbReference type="InterPro" id="IPR001320">
    <property type="entry name" value="Iontro_rcpt_C"/>
</dbReference>
<evidence type="ECO:0000256" key="4">
    <source>
        <dbReference type="ARBA" id="ARBA00022692"/>
    </source>
</evidence>
<feature type="binding site" evidence="17">
    <location>
        <position position="699"/>
    </location>
    <ligand>
        <name>L-glutamate</name>
        <dbReference type="ChEBI" id="CHEBI:29985"/>
    </ligand>
</feature>
<evidence type="ECO:0000256" key="17">
    <source>
        <dbReference type="PIRSR" id="PIRSR601508-1"/>
    </source>
</evidence>
<evidence type="ECO:0000256" key="14">
    <source>
        <dbReference type="ARBA" id="ARBA00023303"/>
    </source>
</evidence>
<evidence type="ECO:0000256" key="11">
    <source>
        <dbReference type="ARBA" id="ARBA00023180"/>
    </source>
</evidence>